<name>A0A6J5LWE9_9CAUD</name>
<reference evidence="2" key="1">
    <citation type="submission" date="2020-04" db="EMBL/GenBank/DDBJ databases">
        <authorList>
            <person name="Chiriac C."/>
            <person name="Salcher M."/>
            <person name="Ghai R."/>
            <person name="Kavagutti S V."/>
        </authorList>
    </citation>
    <scope>NUCLEOTIDE SEQUENCE</scope>
</reference>
<accession>A0A6J5LWE9</accession>
<gene>
    <name evidence="2" type="ORF">UFOVP322_36</name>
    <name evidence="3" type="ORF">UFOVP771_34</name>
    <name evidence="4" type="ORF">UFOVP850_34</name>
</gene>
<evidence type="ECO:0000313" key="2">
    <source>
        <dbReference type="EMBL" id="CAB4137387.1"/>
    </source>
</evidence>
<evidence type="ECO:0000313" key="3">
    <source>
        <dbReference type="EMBL" id="CAB4161091.1"/>
    </source>
</evidence>
<sequence>MALVRRMDDEEFRRRLSEVAEWKLPDTPRETSLNAKKKRGRPSAEEKYQDEHEQVFMELFEGTNPTYPPMLTKIKHTPTTCECGRICEAGCEKEAKLYTSKGKNHWRWKCHTCGMTQDPYTGEFCLNSQKASVVWNSFLRETKGAYASKGNLVKDNILIRKYPETKDPV</sequence>
<evidence type="ECO:0000256" key="1">
    <source>
        <dbReference type="SAM" id="MobiDB-lite"/>
    </source>
</evidence>
<feature type="region of interest" description="Disordered" evidence="1">
    <location>
        <begin position="26"/>
        <end position="48"/>
    </location>
</feature>
<proteinExistence type="predicted"/>
<evidence type="ECO:0000313" key="4">
    <source>
        <dbReference type="EMBL" id="CAB4166498.1"/>
    </source>
</evidence>
<protein>
    <submittedName>
        <fullName evidence="2">Uncharacterized protein</fullName>
    </submittedName>
</protein>
<organism evidence="2">
    <name type="scientific">uncultured Caudovirales phage</name>
    <dbReference type="NCBI Taxonomy" id="2100421"/>
    <lineage>
        <taxon>Viruses</taxon>
        <taxon>Duplodnaviria</taxon>
        <taxon>Heunggongvirae</taxon>
        <taxon>Uroviricota</taxon>
        <taxon>Caudoviricetes</taxon>
        <taxon>Peduoviridae</taxon>
        <taxon>Maltschvirus</taxon>
        <taxon>Maltschvirus maltsch</taxon>
    </lineage>
</organism>
<dbReference type="EMBL" id="LR796796">
    <property type="protein sequence ID" value="CAB4166498.1"/>
    <property type="molecule type" value="Genomic_DNA"/>
</dbReference>
<dbReference type="EMBL" id="LR796701">
    <property type="protein sequence ID" value="CAB4161091.1"/>
    <property type="molecule type" value="Genomic_DNA"/>
</dbReference>
<dbReference type="EMBL" id="LR796330">
    <property type="protein sequence ID" value="CAB4137387.1"/>
    <property type="molecule type" value="Genomic_DNA"/>
</dbReference>